<protein>
    <submittedName>
        <fullName evidence="1">Uncharacterized protein</fullName>
    </submittedName>
</protein>
<organism evidence="1 2">
    <name type="scientific">Aerophobetes bacterium</name>
    <dbReference type="NCBI Taxonomy" id="2030807"/>
    <lineage>
        <taxon>Bacteria</taxon>
        <taxon>Candidatus Aerophobota</taxon>
    </lineage>
</organism>
<comment type="caution">
    <text evidence="1">The sequence shown here is derived from an EMBL/GenBank/DDBJ whole genome shotgun (WGS) entry which is preliminary data.</text>
</comment>
<gene>
    <name evidence="1" type="ORF">COB11_07340</name>
</gene>
<evidence type="ECO:0000313" key="1">
    <source>
        <dbReference type="EMBL" id="PCI92449.1"/>
    </source>
</evidence>
<dbReference type="AlphaFoldDB" id="A0A2A4YD95"/>
<name>A0A2A4YD95_UNCAE</name>
<proteinExistence type="predicted"/>
<accession>A0A2A4YD95</accession>
<sequence>MGNKKIKLLTFSLLLFGILLSTSAYTEYSVYQNQFLPFYQHYLSAVQTNGEILEIDDGSLWKVNRYHVRKVIYWHTNDVIEITPTNNYNYRSERFYITNKTKGISVLAELSHGPVCDNPFTNHVSCIDRGEVYLMSVSGLESRWVIDSKDTHKLISWLPEHAVIIGKDYNWGSWFTSSEVILINVENNDYVRARLF</sequence>
<reference evidence="2" key="1">
    <citation type="submission" date="2017-08" db="EMBL/GenBank/DDBJ databases">
        <title>A dynamic microbial community with high functional redundancy inhabits the cold, oxic subseafloor aquifer.</title>
        <authorList>
            <person name="Tully B.J."/>
            <person name="Wheat C.G."/>
            <person name="Glazer B.T."/>
            <person name="Huber J.A."/>
        </authorList>
    </citation>
    <scope>NUCLEOTIDE SEQUENCE [LARGE SCALE GENOMIC DNA]</scope>
</reference>
<evidence type="ECO:0000313" key="2">
    <source>
        <dbReference type="Proteomes" id="UP000217838"/>
    </source>
</evidence>
<dbReference type="EMBL" id="NVUU01000103">
    <property type="protein sequence ID" value="PCI92449.1"/>
    <property type="molecule type" value="Genomic_DNA"/>
</dbReference>
<dbReference type="Proteomes" id="UP000217838">
    <property type="component" value="Unassembled WGS sequence"/>
</dbReference>